<evidence type="ECO:0000313" key="2">
    <source>
        <dbReference type="EMBL" id="TDE27066.1"/>
    </source>
</evidence>
<comment type="caution">
    <text evidence="2">The sequence shown here is derived from an EMBL/GenBank/DDBJ whole genome shotgun (WGS) entry which is preliminary data.</text>
</comment>
<dbReference type="RefSeq" id="WP_132072580.1">
    <property type="nucleotide sequence ID" value="NZ_SMLH01000012.1"/>
</dbReference>
<dbReference type="SUPFAM" id="SSF47413">
    <property type="entry name" value="lambda repressor-like DNA-binding domains"/>
    <property type="match status" value="1"/>
</dbReference>
<reference evidence="2 3" key="1">
    <citation type="submission" date="2019-03" db="EMBL/GenBank/DDBJ databases">
        <title>Novel species of Flavobacterium.</title>
        <authorList>
            <person name="Liu Q."/>
            <person name="Xin Y.-H."/>
        </authorList>
    </citation>
    <scope>NUCLEOTIDE SEQUENCE [LARGE SCALE GENOMIC DNA]</scope>
    <source>
        <strain evidence="2 3">LB2P22</strain>
    </source>
</reference>
<dbReference type="PROSITE" id="PS50943">
    <property type="entry name" value="HTH_CROC1"/>
    <property type="match status" value="1"/>
</dbReference>
<dbReference type="InterPro" id="IPR001387">
    <property type="entry name" value="Cro/C1-type_HTH"/>
</dbReference>
<dbReference type="InterPro" id="IPR010982">
    <property type="entry name" value="Lambda_DNA-bd_dom_sf"/>
</dbReference>
<name>A0ABY2DMQ1_9FLAO</name>
<keyword evidence="3" id="KW-1185">Reference proteome</keyword>
<organism evidence="2 3">
    <name type="scientific">Flavobacterium ranwuense</name>
    <dbReference type="NCBI Taxonomy" id="2541725"/>
    <lineage>
        <taxon>Bacteria</taxon>
        <taxon>Pseudomonadati</taxon>
        <taxon>Bacteroidota</taxon>
        <taxon>Flavobacteriia</taxon>
        <taxon>Flavobacteriales</taxon>
        <taxon>Flavobacteriaceae</taxon>
        <taxon>Flavobacterium</taxon>
    </lineage>
</organism>
<dbReference type="Proteomes" id="UP000294685">
    <property type="component" value="Unassembled WGS sequence"/>
</dbReference>
<protein>
    <submittedName>
        <fullName evidence="2">XRE family transcriptional regulator</fullName>
    </submittedName>
</protein>
<dbReference type="EMBL" id="SMLH01000012">
    <property type="protein sequence ID" value="TDE27066.1"/>
    <property type="molecule type" value="Genomic_DNA"/>
</dbReference>
<evidence type="ECO:0000313" key="3">
    <source>
        <dbReference type="Proteomes" id="UP000294685"/>
    </source>
</evidence>
<sequence>MKRNSLLDRIRKVRAKYIDIFIDNSYDLSTRIQYLMDVKGFDQKELAKKLNKNESEISKWMSGSHNYTIKTLAKIEEVLGSKLLSICTEEEYKQKTEVVIIYKEFLYNNIKVDKAPINIQNQKSYRLNAQKFKTLHC</sequence>
<proteinExistence type="predicted"/>
<gene>
    <name evidence="2" type="ORF">E0I61_15580</name>
</gene>
<dbReference type="CDD" id="cd00093">
    <property type="entry name" value="HTH_XRE"/>
    <property type="match status" value="1"/>
</dbReference>
<dbReference type="Gene3D" id="1.10.260.40">
    <property type="entry name" value="lambda repressor-like DNA-binding domains"/>
    <property type="match status" value="1"/>
</dbReference>
<accession>A0ABY2DMQ1</accession>
<evidence type="ECO:0000259" key="1">
    <source>
        <dbReference type="PROSITE" id="PS50943"/>
    </source>
</evidence>
<dbReference type="SMART" id="SM00530">
    <property type="entry name" value="HTH_XRE"/>
    <property type="match status" value="1"/>
</dbReference>
<dbReference type="Pfam" id="PF01381">
    <property type="entry name" value="HTH_3"/>
    <property type="match status" value="1"/>
</dbReference>
<feature type="domain" description="HTH cro/C1-type" evidence="1">
    <location>
        <begin position="32"/>
        <end position="86"/>
    </location>
</feature>